<reference evidence="2" key="1">
    <citation type="submission" date="2023-05" db="EMBL/GenBank/DDBJ databases">
        <authorList>
            <person name="Huff M."/>
        </authorList>
    </citation>
    <scope>NUCLEOTIDE SEQUENCE</scope>
</reference>
<dbReference type="AlphaFoldDB" id="A0AAD1Z1E2"/>
<evidence type="ECO:0000313" key="2">
    <source>
        <dbReference type="EMBL" id="CAI9761387.1"/>
    </source>
</evidence>
<organism evidence="2 3">
    <name type="scientific">Fraxinus pennsylvanica</name>
    <dbReference type="NCBI Taxonomy" id="56036"/>
    <lineage>
        <taxon>Eukaryota</taxon>
        <taxon>Viridiplantae</taxon>
        <taxon>Streptophyta</taxon>
        <taxon>Embryophyta</taxon>
        <taxon>Tracheophyta</taxon>
        <taxon>Spermatophyta</taxon>
        <taxon>Magnoliopsida</taxon>
        <taxon>eudicotyledons</taxon>
        <taxon>Gunneridae</taxon>
        <taxon>Pentapetalae</taxon>
        <taxon>asterids</taxon>
        <taxon>lamiids</taxon>
        <taxon>Lamiales</taxon>
        <taxon>Oleaceae</taxon>
        <taxon>Oleeae</taxon>
        <taxon>Fraxinus</taxon>
    </lineage>
</organism>
<evidence type="ECO:0000313" key="3">
    <source>
        <dbReference type="Proteomes" id="UP000834106"/>
    </source>
</evidence>
<evidence type="ECO:0000256" key="1">
    <source>
        <dbReference type="SAM" id="MobiDB-lite"/>
    </source>
</evidence>
<gene>
    <name evidence="2" type="ORF">FPE_LOCUS8817</name>
</gene>
<sequence length="172" mass="19863">MIAEEESLSEQDFAHESITPCLFSEDENDSVINGEHVRDFVEFSPAERQRRKVYAKVLRSYEELQHKSERLEEAKSKILSYTPGSWIEKINLDEATGSNPDKRRETGGTDFNAHSSKIHLNEATGSIPNKRKVTIANKRKKTKGADFRSHSSKMHLDDYRINTRWQENLQVL</sequence>
<keyword evidence="3" id="KW-1185">Reference proteome</keyword>
<dbReference type="Proteomes" id="UP000834106">
    <property type="component" value="Chromosome 5"/>
</dbReference>
<name>A0AAD1Z1E2_9LAMI</name>
<dbReference type="EMBL" id="OU503040">
    <property type="protein sequence ID" value="CAI9761387.1"/>
    <property type="molecule type" value="Genomic_DNA"/>
</dbReference>
<protein>
    <submittedName>
        <fullName evidence="2">Uncharacterized protein</fullName>
    </submittedName>
</protein>
<proteinExistence type="predicted"/>
<feature type="region of interest" description="Disordered" evidence="1">
    <location>
        <begin position="90"/>
        <end position="113"/>
    </location>
</feature>
<accession>A0AAD1Z1E2</accession>